<keyword evidence="1" id="KW-0472">Membrane</keyword>
<organism evidence="2 3">
    <name type="scientific">Balneatrix alpica</name>
    <dbReference type="NCBI Taxonomy" id="75684"/>
    <lineage>
        <taxon>Bacteria</taxon>
        <taxon>Pseudomonadati</taxon>
        <taxon>Pseudomonadota</taxon>
        <taxon>Gammaproteobacteria</taxon>
        <taxon>Oceanospirillales</taxon>
        <taxon>Balneatrichaceae</taxon>
        <taxon>Balneatrix</taxon>
    </lineage>
</organism>
<keyword evidence="1" id="KW-1133">Transmembrane helix</keyword>
<dbReference type="Proteomes" id="UP001589628">
    <property type="component" value="Unassembled WGS sequence"/>
</dbReference>
<name>A0ABV5ZE78_9GAMM</name>
<feature type="transmembrane region" description="Helical" evidence="1">
    <location>
        <begin position="116"/>
        <end position="136"/>
    </location>
</feature>
<dbReference type="EMBL" id="JBHLZN010000005">
    <property type="protein sequence ID" value="MFB9887592.1"/>
    <property type="molecule type" value="Genomic_DNA"/>
</dbReference>
<comment type="caution">
    <text evidence="2">The sequence shown here is derived from an EMBL/GenBank/DDBJ whole genome shotgun (WGS) entry which is preliminary data.</text>
</comment>
<feature type="transmembrane region" description="Helical" evidence="1">
    <location>
        <begin position="7"/>
        <end position="31"/>
    </location>
</feature>
<accession>A0ABV5ZE78</accession>
<evidence type="ECO:0008006" key="4">
    <source>
        <dbReference type="Google" id="ProtNLM"/>
    </source>
</evidence>
<dbReference type="RefSeq" id="WP_035461130.1">
    <property type="nucleotide sequence ID" value="NZ_JAUESS010000008.1"/>
</dbReference>
<evidence type="ECO:0000313" key="3">
    <source>
        <dbReference type="Proteomes" id="UP001589628"/>
    </source>
</evidence>
<feature type="transmembrane region" description="Helical" evidence="1">
    <location>
        <begin position="88"/>
        <end position="110"/>
    </location>
</feature>
<keyword evidence="3" id="KW-1185">Reference proteome</keyword>
<protein>
    <recommendedName>
        <fullName evidence="4">DUF3995 domain-containing protein</fullName>
    </recommendedName>
</protein>
<evidence type="ECO:0000313" key="2">
    <source>
        <dbReference type="EMBL" id="MFB9887592.1"/>
    </source>
</evidence>
<gene>
    <name evidence="2" type="ORF">ACFFLH_14315</name>
</gene>
<feature type="transmembrane region" description="Helical" evidence="1">
    <location>
        <begin position="51"/>
        <end position="76"/>
    </location>
</feature>
<reference evidence="2 3" key="1">
    <citation type="submission" date="2024-09" db="EMBL/GenBank/DDBJ databases">
        <authorList>
            <person name="Sun Q."/>
            <person name="Mori K."/>
        </authorList>
    </citation>
    <scope>NUCLEOTIDE SEQUENCE [LARGE SCALE GENOMIC DNA]</scope>
    <source>
        <strain evidence="2 3">ATCC 51285</strain>
    </source>
</reference>
<evidence type="ECO:0000256" key="1">
    <source>
        <dbReference type="SAM" id="Phobius"/>
    </source>
</evidence>
<keyword evidence="1" id="KW-0812">Transmembrane</keyword>
<proteinExistence type="predicted"/>
<sequence length="143" mass="15542">MRPIHSSWLVFAGALSALAALLHLAIIWGGGPWYRFFGAGEEMAVMAEAGSWYPAALTLAIALVLATWAAYAWSAAGWLLPLPWRKGVLLLVTLIYALRGLAVLPGWLLVPEQIDTFLWWSSAVCLVFALAHALGLRQAWASL</sequence>